<keyword evidence="1" id="KW-0472">Membrane</keyword>
<feature type="transmembrane region" description="Helical" evidence="1">
    <location>
        <begin position="55"/>
        <end position="74"/>
    </location>
</feature>
<proteinExistence type="predicted"/>
<gene>
    <name evidence="2" type="ORF">PMACD_LOCUS9626</name>
</gene>
<feature type="transmembrane region" description="Helical" evidence="1">
    <location>
        <begin position="80"/>
        <end position="99"/>
    </location>
</feature>
<evidence type="ECO:0000313" key="2">
    <source>
        <dbReference type="EMBL" id="CAF4881198.1"/>
    </source>
</evidence>
<name>A0A821TZ78_9NEOP</name>
<dbReference type="OrthoDB" id="7426446at2759"/>
<sequence>MSDFESSDSEYETDLDVYSSGPGLPFNPSMIEDLILSITDKFNFRVVMSDRRVKNAVLVTTGLSVAGALIGKYYGGKTGAVVGGAVGGACGLGVVAVTMREIWQEIKGKLPELYEMVYDYLAGLGFDDYQRAMKFVFQHSGATTQLGMLILQITSDTLGKKIISSLTAV</sequence>
<accession>A0A821TZ78</accession>
<evidence type="ECO:0000256" key="1">
    <source>
        <dbReference type="SAM" id="Phobius"/>
    </source>
</evidence>
<dbReference type="Proteomes" id="UP000663880">
    <property type="component" value="Unassembled WGS sequence"/>
</dbReference>
<keyword evidence="3" id="KW-1185">Reference proteome</keyword>
<evidence type="ECO:0000313" key="3">
    <source>
        <dbReference type="Proteomes" id="UP000663880"/>
    </source>
</evidence>
<comment type="caution">
    <text evidence="2">The sequence shown here is derived from an EMBL/GenBank/DDBJ whole genome shotgun (WGS) entry which is preliminary data.</text>
</comment>
<protein>
    <submittedName>
        <fullName evidence="2">Uncharacterized protein</fullName>
    </submittedName>
</protein>
<keyword evidence="1" id="KW-0812">Transmembrane</keyword>
<reference evidence="2" key="1">
    <citation type="submission" date="2021-02" db="EMBL/GenBank/DDBJ databases">
        <authorList>
            <person name="Steward A R."/>
        </authorList>
    </citation>
    <scope>NUCLEOTIDE SEQUENCE</scope>
</reference>
<dbReference type="EMBL" id="CAJOBZ010000027">
    <property type="protein sequence ID" value="CAF4881198.1"/>
    <property type="molecule type" value="Genomic_DNA"/>
</dbReference>
<organism evidence="2 3">
    <name type="scientific">Pieris macdunnoughi</name>
    <dbReference type="NCBI Taxonomy" id="345717"/>
    <lineage>
        <taxon>Eukaryota</taxon>
        <taxon>Metazoa</taxon>
        <taxon>Ecdysozoa</taxon>
        <taxon>Arthropoda</taxon>
        <taxon>Hexapoda</taxon>
        <taxon>Insecta</taxon>
        <taxon>Pterygota</taxon>
        <taxon>Neoptera</taxon>
        <taxon>Endopterygota</taxon>
        <taxon>Lepidoptera</taxon>
        <taxon>Glossata</taxon>
        <taxon>Ditrysia</taxon>
        <taxon>Papilionoidea</taxon>
        <taxon>Pieridae</taxon>
        <taxon>Pierinae</taxon>
        <taxon>Pieris</taxon>
    </lineage>
</organism>
<dbReference type="AlphaFoldDB" id="A0A821TZ78"/>
<keyword evidence="1" id="KW-1133">Transmembrane helix</keyword>